<dbReference type="InterPro" id="IPR036390">
    <property type="entry name" value="WH_DNA-bd_sf"/>
</dbReference>
<dbReference type="EMBL" id="JABWCS010000200">
    <property type="protein sequence ID" value="NUU60367.1"/>
    <property type="molecule type" value="Genomic_DNA"/>
</dbReference>
<accession>A0A850ELI6</accession>
<proteinExistence type="predicted"/>
<comment type="caution">
    <text evidence="2">The sequence shown here is derived from an EMBL/GenBank/DDBJ whole genome shotgun (WGS) entry which is preliminary data.</text>
</comment>
<dbReference type="RefSeq" id="WP_175370995.1">
    <property type="nucleotide sequence ID" value="NZ_JABWCS010000200.1"/>
</dbReference>
<evidence type="ECO:0000259" key="1">
    <source>
        <dbReference type="Pfam" id="PF01978"/>
    </source>
</evidence>
<organism evidence="2 3">
    <name type="scientific">Paenibacillus agri</name>
    <dbReference type="NCBI Taxonomy" id="2744309"/>
    <lineage>
        <taxon>Bacteria</taxon>
        <taxon>Bacillati</taxon>
        <taxon>Bacillota</taxon>
        <taxon>Bacilli</taxon>
        <taxon>Bacillales</taxon>
        <taxon>Paenibacillaceae</taxon>
        <taxon>Paenibacillus</taxon>
    </lineage>
</organism>
<dbReference type="Proteomes" id="UP000564806">
    <property type="component" value="Unassembled WGS sequence"/>
</dbReference>
<protein>
    <submittedName>
        <fullName evidence="2">TrmB family transcriptional regulator</fullName>
    </submittedName>
</protein>
<dbReference type="InterPro" id="IPR002831">
    <property type="entry name" value="Tscrpt_reg_TrmB_N"/>
</dbReference>
<evidence type="ECO:0000313" key="3">
    <source>
        <dbReference type="Proteomes" id="UP000564806"/>
    </source>
</evidence>
<gene>
    <name evidence="2" type="ORF">HPT30_08420</name>
</gene>
<dbReference type="CDD" id="cd09124">
    <property type="entry name" value="PLDc_like_TrmB_middle"/>
    <property type="match status" value="1"/>
</dbReference>
<reference evidence="2" key="1">
    <citation type="submission" date="2020-06" db="EMBL/GenBank/DDBJ databases">
        <title>Paenibacillus sp. nov., isolated from soil.</title>
        <authorList>
            <person name="Seo Y.L."/>
        </authorList>
    </citation>
    <scope>NUCLEOTIDE SEQUENCE [LARGE SCALE GENOMIC DNA]</scope>
    <source>
        <strain evidence="2">JW14</strain>
    </source>
</reference>
<feature type="domain" description="Transcription regulator TrmB N-terminal" evidence="1">
    <location>
        <begin position="5"/>
        <end position="70"/>
    </location>
</feature>
<dbReference type="InterPro" id="IPR036388">
    <property type="entry name" value="WH-like_DNA-bd_sf"/>
</dbReference>
<dbReference type="Pfam" id="PF01978">
    <property type="entry name" value="TrmB"/>
    <property type="match status" value="1"/>
</dbReference>
<dbReference type="PANTHER" id="PTHR34293">
    <property type="entry name" value="HTH-TYPE TRANSCRIPTIONAL REGULATOR TRMBL2"/>
    <property type="match status" value="1"/>
</dbReference>
<sequence>MIEELRKIGLSDLEARCYLTLHEEGNLSGYEVAKRVSVSRTNVYAALRSLTDKGVCRAIEADPVLYDAVPIGQLIRLLKADFEQTAANLLEQMQNPVRTTTSFYNWQGERALKTAIRRLAANADKSIVVDLWSEDIHWVEEPLLEAENRGVEVVLITIGESHTPLKKVIVHERQEAWNGAESRRFSILCDNRSALIGSFGKTLRLTALESDHPSVIELLQNGFYHDVVMERIGQDFAEELTAKYGSYYEAIIGPYKGLLE</sequence>
<dbReference type="PANTHER" id="PTHR34293:SF1">
    <property type="entry name" value="HTH-TYPE TRANSCRIPTIONAL REGULATOR TRMBL2"/>
    <property type="match status" value="1"/>
</dbReference>
<dbReference type="Gene3D" id="1.10.10.10">
    <property type="entry name" value="Winged helix-like DNA-binding domain superfamily/Winged helix DNA-binding domain"/>
    <property type="match status" value="1"/>
</dbReference>
<dbReference type="InterPro" id="IPR051797">
    <property type="entry name" value="TrmB-like"/>
</dbReference>
<dbReference type="AlphaFoldDB" id="A0A850ELI6"/>
<keyword evidence="3" id="KW-1185">Reference proteome</keyword>
<dbReference type="SUPFAM" id="SSF46785">
    <property type="entry name" value="Winged helix' DNA-binding domain"/>
    <property type="match status" value="1"/>
</dbReference>
<name>A0A850ELI6_9BACL</name>
<evidence type="ECO:0000313" key="2">
    <source>
        <dbReference type="EMBL" id="NUU60367.1"/>
    </source>
</evidence>